<evidence type="ECO:0000256" key="5">
    <source>
        <dbReference type="ARBA" id="ARBA00022691"/>
    </source>
</evidence>
<evidence type="ECO:0000256" key="8">
    <source>
        <dbReference type="ARBA" id="ARBA00023014"/>
    </source>
</evidence>
<evidence type="ECO:0000259" key="15">
    <source>
        <dbReference type="PROSITE" id="PS51449"/>
    </source>
</evidence>
<dbReference type="SFLD" id="SFLDF00273">
    <property type="entry name" value="(dimethylallyl)adenosine_tRNA"/>
    <property type="match status" value="1"/>
</dbReference>
<dbReference type="SFLD" id="SFLDG01082">
    <property type="entry name" value="B12-binding_domain_containing"/>
    <property type="match status" value="1"/>
</dbReference>
<feature type="binding site" evidence="13">
    <location>
        <position position="57"/>
    </location>
    <ligand>
        <name>[4Fe-4S] cluster</name>
        <dbReference type="ChEBI" id="CHEBI:49883"/>
        <label>1</label>
    </ligand>
</feature>
<reference evidence="17 18" key="1">
    <citation type="submission" date="2016-10" db="EMBL/GenBank/DDBJ databases">
        <authorList>
            <person name="de Groot N.N."/>
        </authorList>
    </citation>
    <scope>NUCLEOTIDE SEQUENCE [LARGE SCALE GENOMIC DNA]</scope>
    <source>
        <strain evidence="17 18">DSM 9990</strain>
    </source>
</reference>
<dbReference type="Proteomes" id="UP000199611">
    <property type="component" value="Unassembled WGS sequence"/>
</dbReference>
<dbReference type="InterPro" id="IPR023404">
    <property type="entry name" value="rSAM_horseshoe"/>
</dbReference>
<evidence type="ECO:0000256" key="1">
    <source>
        <dbReference type="ARBA" id="ARBA00003234"/>
    </source>
</evidence>
<dbReference type="FunFam" id="3.80.30.20:FF:000001">
    <property type="entry name" value="tRNA-2-methylthio-N(6)-dimethylallyladenosine synthase 2"/>
    <property type="match status" value="1"/>
</dbReference>
<dbReference type="InterPro" id="IPR038135">
    <property type="entry name" value="Methylthiotransferase_N_sf"/>
</dbReference>
<dbReference type="Pfam" id="PF01938">
    <property type="entry name" value="TRAM"/>
    <property type="match status" value="1"/>
</dbReference>
<dbReference type="InterPro" id="IPR013848">
    <property type="entry name" value="Methylthiotransferase_N"/>
</dbReference>
<dbReference type="Pfam" id="PF00919">
    <property type="entry name" value="UPF0004"/>
    <property type="match status" value="1"/>
</dbReference>
<sequence length="463" mass="52705">MRTPCAELQTKGRLYVHTFGCQMNEYDSLRVQRMLSLEGYELVDDPSRADVIFINTCSVREKAEQKLYSLLGRLKNLKKKSPHSIVAVGGCVAEQVRERIFERFPHVDIVVGTRGLADFPRLVQFVAETRQKVSSFPEEEKSCGMEWLNPSDPSWNTEVVAPVTIMQGCNNFCTYCIVPYVRGRERSRPVEDIINEIEALARKGAREVLLLGQNVNSYGKTLNPPVTFADLLRQINHVAGELGILRVRFTTSHPKDLTEDLMACFRDLETLCPQIHLPFQAGSDRILRLMNRKYTQREYLGKIDRLRSYRPDIAISADVMVGFPGETEADFRETMKVIETVRFDGLFSFRYSDRPFTVASRMEPKVDDETKTRWLVELQQRQAEITLQKNKAEEGLVREVLVEGRSKAGGTQLTGRTPHGRIVNFDGPEELVGKIVAVRIVEGYAHSLKGELIDNNRVTNTVY</sequence>
<keyword evidence="3 13" id="KW-0963">Cytoplasm</keyword>
<keyword evidence="4 13" id="KW-0808">Transferase</keyword>
<dbReference type="PANTHER" id="PTHR43020">
    <property type="entry name" value="CDK5 REGULATORY SUBUNIT-ASSOCIATED PROTEIN 1"/>
    <property type="match status" value="1"/>
</dbReference>
<name>A0A1I4STF0_9BACT</name>
<dbReference type="GO" id="GO:0046872">
    <property type="term" value="F:metal ion binding"/>
    <property type="evidence" value="ECO:0007669"/>
    <property type="project" value="UniProtKB-KW"/>
</dbReference>
<dbReference type="HAMAP" id="MF_01864">
    <property type="entry name" value="tRNA_metthiotr_MiaB"/>
    <property type="match status" value="1"/>
</dbReference>
<feature type="domain" description="TRAM" evidence="14">
    <location>
        <begin position="391"/>
        <end position="454"/>
    </location>
</feature>
<comment type="function">
    <text evidence="1 13">Catalyzes the methylthiolation of N6-(dimethylallyl)adenosine (i(6)A), leading to the formation of 2-methylthio-N6-(dimethylallyl)adenosine (ms(2)i(6)A) at position 37 in tRNAs that read codons beginning with uridine.</text>
</comment>
<evidence type="ECO:0000256" key="12">
    <source>
        <dbReference type="ARBA" id="ARBA00081141"/>
    </source>
</evidence>
<dbReference type="RefSeq" id="WP_093394155.1">
    <property type="nucleotide sequence ID" value="NZ_FOUU01000002.1"/>
</dbReference>
<keyword evidence="5 13" id="KW-0949">S-adenosyl-L-methionine</keyword>
<comment type="subcellular location">
    <subcellularLocation>
        <location evidence="13">Cytoplasm</location>
    </subcellularLocation>
</comment>
<comment type="cofactor">
    <cofactor evidence="13">
        <name>[4Fe-4S] cluster</name>
        <dbReference type="ChEBI" id="CHEBI:49883"/>
    </cofactor>
    <text evidence="13">Binds 2 [4Fe-4S] clusters. One cluster is coordinated with 3 cysteines and an exchangeable S-adenosyl-L-methionine.</text>
</comment>
<dbReference type="PANTHER" id="PTHR43020:SF2">
    <property type="entry name" value="MITOCHONDRIAL TRNA METHYLTHIOTRANSFERASE CDK5RAP1"/>
    <property type="match status" value="1"/>
</dbReference>
<proteinExistence type="inferred from homology"/>
<dbReference type="PROSITE" id="PS01278">
    <property type="entry name" value="MTTASE_RADICAL"/>
    <property type="match status" value="1"/>
</dbReference>
<protein>
    <recommendedName>
        <fullName evidence="10 13">tRNA-2-methylthio-N(6)-dimethylallyladenosine synthase</fullName>
        <ecNumber evidence="9 13">2.8.4.3</ecNumber>
    </recommendedName>
    <alternativeName>
        <fullName evidence="12 13">(Dimethylallyl)adenosine tRNA methylthiotransferase MiaB</fullName>
    </alternativeName>
    <alternativeName>
        <fullName evidence="11 13">tRNA-i(6)A37 methylthiotransferase</fullName>
    </alternativeName>
</protein>
<evidence type="ECO:0000313" key="17">
    <source>
        <dbReference type="EMBL" id="SFM67766.1"/>
    </source>
</evidence>
<gene>
    <name evidence="13" type="primary">miaB</name>
    <name evidence="17" type="ORF">SAMN05660836_01156</name>
</gene>
<evidence type="ECO:0000256" key="3">
    <source>
        <dbReference type="ARBA" id="ARBA00022490"/>
    </source>
</evidence>
<dbReference type="FunFam" id="3.40.50.12160:FF:000003">
    <property type="entry name" value="CDK5 regulatory subunit-associated protein 1"/>
    <property type="match status" value="1"/>
</dbReference>
<evidence type="ECO:0000256" key="4">
    <source>
        <dbReference type="ARBA" id="ARBA00022679"/>
    </source>
</evidence>
<dbReference type="PROSITE" id="PS51449">
    <property type="entry name" value="MTTASE_N"/>
    <property type="match status" value="1"/>
</dbReference>
<keyword evidence="13" id="KW-0819">tRNA processing</keyword>
<evidence type="ECO:0000256" key="11">
    <source>
        <dbReference type="ARBA" id="ARBA00080698"/>
    </source>
</evidence>
<keyword evidence="7 13" id="KW-0408">Iron</keyword>
<evidence type="ECO:0000256" key="10">
    <source>
        <dbReference type="ARBA" id="ARBA00068570"/>
    </source>
</evidence>
<dbReference type="SFLD" id="SFLDS00029">
    <property type="entry name" value="Radical_SAM"/>
    <property type="match status" value="1"/>
</dbReference>
<dbReference type="InterPro" id="IPR020612">
    <property type="entry name" value="Methylthiotransferase_CS"/>
</dbReference>
<comment type="similarity">
    <text evidence="13">Belongs to the methylthiotransferase family. MiaB subfamily.</text>
</comment>
<accession>A0A1I4STF0</accession>
<dbReference type="SFLD" id="SFLDG01061">
    <property type="entry name" value="methylthiotransferase"/>
    <property type="match status" value="1"/>
</dbReference>
<dbReference type="PROSITE" id="PS51918">
    <property type="entry name" value="RADICAL_SAM"/>
    <property type="match status" value="1"/>
</dbReference>
<dbReference type="InterPro" id="IPR002792">
    <property type="entry name" value="TRAM_dom"/>
</dbReference>
<comment type="catalytic activity">
    <reaction evidence="13">
        <text>N(6)-dimethylallyladenosine(37) in tRNA + (sulfur carrier)-SH + AH2 + 2 S-adenosyl-L-methionine = 2-methylsulfanyl-N(6)-dimethylallyladenosine(37) in tRNA + (sulfur carrier)-H + 5'-deoxyadenosine + L-methionine + A + S-adenosyl-L-homocysteine + 2 H(+)</text>
        <dbReference type="Rhea" id="RHEA:37067"/>
        <dbReference type="Rhea" id="RHEA-COMP:10375"/>
        <dbReference type="Rhea" id="RHEA-COMP:10376"/>
        <dbReference type="Rhea" id="RHEA-COMP:14737"/>
        <dbReference type="Rhea" id="RHEA-COMP:14739"/>
        <dbReference type="ChEBI" id="CHEBI:13193"/>
        <dbReference type="ChEBI" id="CHEBI:15378"/>
        <dbReference type="ChEBI" id="CHEBI:17319"/>
        <dbReference type="ChEBI" id="CHEBI:17499"/>
        <dbReference type="ChEBI" id="CHEBI:29917"/>
        <dbReference type="ChEBI" id="CHEBI:57844"/>
        <dbReference type="ChEBI" id="CHEBI:57856"/>
        <dbReference type="ChEBI" id="CHEBI:59789"/>
        <dbReference type="ChEBI" id="CHEBI:64428"/>
        <dbReference type="ChEBI" id="CHEBI:74415"/>
        <dbReference type="ChEBI" id="CHEBI:74417"/>
        <dbReference type="EC" id="2.8.4.3"/>
    </reaction>
</comment>
<keyword evidence="18" id="KW-1185">Reference proteome</keyword>
<feature type="domain" description="Radical SAM core" evidence="16">
    <location>
        <begin position="155"/>
        <end position="388"/>
    </location>
</feature>
<dbReference type="STRING" id="39841.SAMN05660836_01156"/>
<feature type="binding site" evidence="13">
    <location>
        <position position="91"/>
    </location>
    <ligand>
        <name>[4Fe-4S] cluster</name>
        <dbReference type="ChEBI" id="CHEBI:49883"/>
        <label>1</label>
    </ligand>
</feature>
<dbReference type="InterPro" id="IPR007197">
    <property type="entry name" value="rSAM"/>
</dbReference>
<feature type="binding site" evidence="13">
    <location>
        <position position="173"/>
    </location>
    <ligand>
        <name>[4Fe-4S] cluster</name>
        <dbReference type="ChEBI" id="CHEBI:49883"/>
        <label>2</label>
        <note>4Fe-4S-S-AdoMet</note>
    </ligand>
</feature>
<dbReference type="NCBIfam" id="TIGR01574">
    <property type="entry name" value="miaB-methiolase"/>
    <property type="match status" value="1"/>
</dbReference>
<dbReference type="Gene3D" id="3.80.30.20">
    <property type="entry name" value="tm_1862 like domain"/>
    <property type="match status" value="1"/>
</dbReference>
<evidence type="ECO:0000259" key="14">
    <source>
        <dbReference type="PROSITE" id="PS50926"/>
    </source>
</evidence>
<dbReference type="GO" id="GO:0035597">
    <property type="term" value="F:tRNA-2-methylthio-N(6)-dimethylallyladenosine(37) synthase activity"/>
    <property type="evidence" value="ECO:0007669"/>
    <property type="project" value="UniProtKB-EC"/>
</dbReference>
<dbReference type="InterPro" id="IPR005839">
    <property type="entry name" value="Methylthiotransferase"/>
</dbReference>
<dbReference type="PROSITE" id="PS50926">
    <property type="entry name" value="TRAM"/>
    <property type="match status" value="1"/>
</dbReference>
<dbReference type="CDD" id="cd01335">
    <property type="entry name" value="Radical_SAM"/>
    <property type="match status" value="1"/>
</dbReference>
<dbReference type="SMART" id="SM00729">
    <property type="entry name" value="Elp3"/>
    <property type="match status" value="1"/>
</dbReference>
<evidence type="ECO:0000256" key="7">
    <source>
        <dbReference type="ARBA" id="ARBA00023004"/>
    </source>
</evidence>
<dbReference type="NCBIfam" id="TIGR00089">
    <property type="entry name" value="MiaB/RimO family radical SAM methylthiotransferase"/>
    <property type="match status" value="1"/>
</dbReference>
<comment type="subunit">
    <text evidence="13">Monomer.</text>
</comment>
<keyword evidence="8 13" id="KW-0411">Iron-sulfur</keyword>
<dbReference type="Gene3D" id="3.40.50.12160">
    <property type="entry name" value="Methylthiotransferase, N-terminal domain"/>
    <property type="match status" value="1"/>
</dbReference>
<dbReference type="EMBL" id="FOUU01000002">
    <property type="protein sequence ID" value="SFM67766.1"/>
    <property type="molecule type" value="Genomic_DNA"/>
</dbReference>
<evidence type="ECO:0000256" key="6">
    <source>
        <dbReference type="ARBA" id="ARBA00022723"/>
    </source>
</evidence>
<evidence type="ECO:0000259" key="16">
    <source>
        <dbReference type="PROSITE" id="PS51918"/>
    </source>
</evidence>
<evidence type="ECO:0000256" key="9">
    <source>
        <dbReference type="ARBA" id="ARBA00033765"/>
    </source>
</evidence>
<evidence type="ECO:0000313" key="18">
    <source>
        <dbReference type="Proteomes" id="UP000199611"/>
    </source>
</evidence>
<dbReference type="AlphaFoldDB" id="A0A1I4STF0"/>
<evidence type="ECO:0000256" key="13">
    <source>
        <dbReference type="HAMAP-Rule" id="MF_01864"/>
    </source>
</evidence>
<organism evidence="17 18">
    <name type="scientific">Thermodesulforhabdus norvegica</name>
    <dbReference type="NCBI Taxonomy" id="39841"/>
    <lineage>
        <taxon>Bacteria</taxon>
        <taxon>Pseudomonadati</taxon>
        <taxon>Thermodesulfobacteriota</taxon>
        <taxon>Syntrophobacteria</taxon>
        <taxon>Syntrophobacterales</taxon>
        <taxon>Thermodesulforhabdaceae</taxon>
        <taxon>Thermodesulforhabdus</taxon>
    </lineage>
</organism>
<evidence type="ECO:0000256" key="2">
    <source>
        <dbReference type="ARBA" id="ARBA00022485"/>
    </source>
</evidence>
<dbReference type="InterPro" id="IPR006638">
    <property type="entry name" value="Elp3/MiaA/NifB-like_rSAM"/>
</dbReference>
<feature type="binding site" evidence="13">
    <location>
        <position position="169"/>
    </location>
    <ligand>
        <name>[4Fe-4S] cluster</name>
        <dbReference type="ChEBI" id="CHEBI:49883"/>
        <label>2</label>
        <note>4Fe-4S-S-AdoMet</note>
    </ligand>
</feature>
<dbReference type="OrthoDB" id="9805215at2"/>
<dbReference type="InterPro" id="IPR058240">
    <property type="entry name" value="rSAM_sf"/>
</dbReference>
<dbReference type="Pfam" id="PF04055">
    <property type="entry name" value="Radical_SAM"/>
    <property type="match status" value="1"/>
</dbReference>
<dbReference type="EC" id="2.8.4.3" evidence="9 13"/>
<dbReference type="GO" id="GO:0005829">
    <property type="term" value="C:cytosol"/>
    <property type="evidence" value="ECO:0007669"/>
    <property type="project" value="TreeGrafter"/>
</dbReference>
<dbReference type="GO" id="GO:0051539">
    <property type="term" value="F:4 iron, 4 sulfur cluster binding"/>
    <property type="evidence" value="ECO:0007669"/>
    <property type="project" value="UniProtKB-UniRule"/>
</dbReference>
<keyword evidence="6 13" id="KW-0479">Metal-binding</keyword>
<feature type="domain" description="MTTase N-terminal" evidence="15">
    <location>
        <begin position="12"/>
        <end position="128"/>
    </location>
</feature>
<keyword evidence="2 13" id="KW-0004">4Fe-4S</keyword>
<feature type="binding site" evidence="13">
    <location>
        <position position="21"/>
    </location>
    <ligand>
        <name>[4Fe-4S] cluster</name>
        <dbReference type="ChEBI" id="CHEBI:49883"/>
        <label>1</label>
    </ligand>
</feature>
<feature type="binding site" evidence="13">
    <location>
        <position position="176"/>
    </location>
    <ligand>
        <name>[4Fe-4S] cluster</name>
        <dbReference type="ChEBI" id="CHEBI:49883"/>
        <label>2</label>
        <note>4Fe-4S-S-AdoMet</note>
    </ligand>
</feature>
<dbReference type="SUPFAM" id="SSF102114">
    <property type="entry name" value="Radical SAM enzymes"/>
    <property type="match status" value="1"/>
</dbReference>
<dbReference type="InterPro" id="IPR006463">
    <property type="entry name" value="MiaB_methiolase"/>
</dbReference>